<dbReference type="Gene3D" id="3.30.429.10">
    <property type="entry name" value="Macrophage Migration Inhibitory Factor"/>
    <property type="match status" value="1"/>
</dbReference>
<keyword evidence="1" id="KW-0413">Isomerase</keyword>
<name>A0A9D5KAC3_UNCW3</name>
<dbReference type="InterPro" id="IPR004370">
    <property type="entry name" value="4-OT-like_dom"/>
</dbReference>
<protein>
    <submittedName>
        <fullName evidence="3">4-oxalocrotonate tautomerase</fullName>
    </submittedName>
</protein>
<sequence length="67" mass="7231">MPVIQVDGPPLDTDKKRAMVKELTEVASRIYGIPHIVVLIRENQPENVGSNGELIADIHKGETPSGG</sequence>
<dbReference type="EMBL" id="WJKJ01000273">
    <property type="protein sequence ID" value="MBD3365177.1"/>
    <property type="molecule type" value="Genomic_DNA"/>
</dbReference>
<dbReference type="Proteomes" id="UP000630660">
    <property type="component" value="Unassembled WGS sequence"/>
</dbReference>
<gene>
    <name evidence="3" type="ORF">GF359_08175</name>
</gene>
<organism evidence="3 4">
    <name type="scientific">candidate division WOR-3 bacterium</name>
    <dbReference type="NCBI Taxonomy" id="2052148"/>
    <lineage>
        <taxon>Bacteria</taxon>
        <taxon>Bacteria division WOR-3</taxon>
    </lineage>
</organism>
<evidence type="ECO:0000313" key="4">
    <source>
        <dbReference type="Proteomes" id="UP000630660"/>
    </source>
</evidence>
<reference evidence="3" key="1">
    <citation type="submission" date="2019-11" db="EMBL/GenBank/DDBJ databases">
        <title>Microbial mats filling the niche in hypersaline microbial mats.</title>
        <authorList>
            <person name="Wong H.L."/>
            <person name="Macleod F.I."/>
            <person name="White R.A. III"/>
            <person name="Burns B.P."/>
        </authorList>
    </citation>
    <scope>NUCLEOTIDE SEQUENCE</scope>
    <source>
        <strain evidence="3">Bin_327</strain>
    </source>
</reference>
<evidence type="ECO:0000256" key="1">
    <source>
        <dbReference type="ARBA" id="ARBA00023235"/>
    </source>
</evidence>
<feature type="domain" description="4-oxalocrotonate tautomerase-like" evidence="2">
    <location>
        <begin position="2"/>
        <end position="57"/>
    </location>
</feature>
<comment type="caution">
    <text evidence="3">The sequence shown here is derived from an EMBL/GenBank/DDBJ whole genome shotgun (WGS) entry which is preliminary data.</text>
</comment>
<evidence type="ECO:0000259" key="2">
    <source>
        <dbReference type="Pfam" id="PF01361"/>
    </source>
</evidence>
<dbReference type="AlphaFoldDB" id="A0A9D5KAC3"/>
<proteinExistence type="predicted"/>
<evidence type="ECO:0000313" key="3">
    <source>
        <dbReference type="EMBL" id="MBD3365177.1"/>
    </source>
</evidence>
<dbReference type="Pfam" id="PF01361">
    <property type="entry name" value="Tautomerase"/>
    <property type="match status" value="1"/>
</dbReference>
<dbReference type="SUPFAM" id="SSF55331">
    <property type="entry name" value="Tautomerase/MIF"/>
    <property type="match status" value="1"/>
</dbReference>
<dbReference type="NCBIfam" id="NF041920">
    <property type="entry name" value="DmpI"/>
    <property type="match status" value="1"/>
</dbReference>
<dbReference type="GO" id="GO:0016853">
    <property type="term" value="F:isomerase activity"/>
    <property type="evidence" value="ECO:0007669"/>
    <property type="project" value="UniProtKB-KW"/>
</dbReference>
<accession>A0A9D5KAC3</accession>
<dbReference type="InterPro" id="IPR014347">
    <property type="entry name" value="Tautomerase/MIF_sf"/>
</dbReference>